<feature type="domain" description="DUF4367" evidence="2">
    <location>
        <begin position="123"/>
        <end position="233"/>
    </location>
</feature>
<dbReference type="AlphaFoldDB" id="A0A644WC64"/>
<protein>
    <recommendedName>
        <fullName evidence="2">DUF4367 domain-containing protein</fullName>
    </recommendedName>
</protein>
<dbReference type="EMBL" id="VSSQ01000778">
    <property type="protein sequence ID" value="MPM01169.1"/>
    <property type="molecule type" value="Genomic_DNA"/>
</dbReference>
<gene>
    <name evidence="3" type="ORF">SDC9_47407</name>
</gene>
<dbReference type="InterPro" id="IPR052944">
    <property type="entry name" value="Sporulation_related"/>
</dbReference>
<accession>A0A644WC64</accession>
<organism evidence="3">
    <name type="scientific">bioreactor metagenome</name>
    <dbReference type="NCBI Taxonomy" id="1076179"/>
    <lineage>
        <taxon>unclassified sequences</taxon>
        <taxon>metagenomes</taxon>
        <taxon>ecological metagenomes</taxon>
    </lineage>
</organism>
<evidence type="ECO:0000313" key="3">
    <source>
        <dbReference type="EMBL" id="MPM01169.1"/>
    </source>
</evidence>
<dbReference type="InterPro" id="IPR025377">
    <property type="entry name" value="DUF4367"/>
</dbReference>
<dbReference type="Pfam" id="PF14285">
    <property type="entry name" value="DUF4367"/>
    <property type="match status" value="1"/>
</dbReference>
<proteinExistence type="predicted"/>
<dbReference type="PANTHER" id="PTHR37507">
    <property type="entry name" value="SPORULATION PROTEIN YDCC"/>
    <property type="match status" value="1"/>
</dbReference>
<keyword evidence="1" id="KW-1133">Transmembrane helix</keyword>
<evidence type="ECO:0000259" key="2">
    <source>
        <dbReference type="Pfam" id="PF14285"/>
    </source>
</evidence>
<dbReference type="PANTHER" id="PTHR37507:SF2">
    <property type="entry name" value="SPORULATION PROTEIN YDCC"/>
    <property type="match status" value="1"/>
</dbReference>
<keyword evidence="1" id="KW-0812">Transmembrane</keyword>
<evidence type="ECO:0000256" key="1">
    <source>
        <dbReference type="SAM" id="Phobius"/>
    </source>
</evidence>
<name>A0A644WC64_9ZZZZ</name>
<feature type="transmembrane region" description="Helical" evidence="1">
    <location>
        <begin position="43"/>
        <end position="63"/>
    </location>
</feature>
<comment type="caution">
    <text evidence="3">The sequence shown here is derived from an EMBL/GenBank/DDBJ whole genome shotgun (WGS) entry which is preliminary data.</text>
</comment>
<sequence>MNKMRDFKNIADDIMKDIKVDEDLKKKTLEKSLKKNNMPISKVLIPAACFLLIIGIVNIAHILPLKNPKIQTEYSDTNIISSVGETESAPEDSNINILNAEEKSWAIDTFDDAKRNFGNAFLVPTYIPEDYDIEEITASGLEEGNASKIIINYFLESKSFLIIQEKIQIENELVNYEKVDINGTIGLLKEDILISNKYENTTNTELYWSRDGIHYSITGLITQEDAIKIARSMK</sequence>
<reference evidence="3" key="1">
    <citation type="submission" date="2019-08" db="EMBL/GenBank/DDBJ databases">
        <authorList>
            <person name="Kucharzyk K."/>
            <person name="Murdoch R.W."/>
            <person name="Higgins S."/>
            <person name="Loffler F."/>
        </authorList>
    </citation>
    <scope>NUCLEOTIDE SEQUENCE</scope>
</reference>
<keyword evidence="1" id="KW-0472">Membrane</keyword>